<sequence>MNSRTPKSLQVDYQLYCIYSLAGTSNPLRHLSREKQSSESEPTGPSMPSVTEYRPSLSTLPTELLIQICEILFDSKSNTRNTTQATRTSKPPILDGLSRTCSRFREICRPYVFQNLIVDLKEDFDLLSLKSLSADKGILSYVGSLRIHSAIKPSLRRPADTIFGPNAPPEVVFSFIRRIMRRIPRLRSLSITINDIELNDIFANPRWHTPIDIDCEEEEEINLVYLEELTVSENSTWVIALGDNQPQIPIIEEDEEGEITKTAVAVAETTGLRKLSFVHPGDFGAPELNGSKLWEYRGRTEGFVMEIMALGLESGLANGIRELKIQRTLDVVDLQSTYGCSSTYIPAVFPELEVFEYWIDRPLNPSLHSLGSGSRLVFHSLFMHLSLGIAPLTPPYNHDVFTDIRLLGKYCRNLRQVRVQGVVRANIKWLPQMSAARYQVMFWEEEDGTTVAEVPCYRVEI</sequence>
<evidence type="ECO:0000313" key="2">
    <source>
        <dbReference type="EMBL" id="TGJ70738.1"/>
    </source>
</evidence>
<dbReference type="AlphaFoldDB" id="A0A8H2E4Y0"/>
<dbReference type="EMBL" id="SOZJ01000002">
    <property type="protein sequence ID" value="TGJ70738.1"/>
    <property type="molecule type" value="Genomic_DNA"/>
</dbReference>
<evidence type="ECO:0000256" key="1">
    <source>
        <dbReference type="SAM" id="MobiDB-lite"/>
    </source>
</evidence>
<dbReference type="Proteomes" id="UP000297595">
    <property type="component" value="Unassembled WGS sequence"/>
</dbReference>
<feature type="region of interest" description="Disordered" evidence="1">
    <location>
        <begin position="29"/>
        <end position="53"/>
    </location>
</feature>
<dbReference type="OrthoDB" id="5354168at2759"/>
<name>A0A8H2E4Y0_ORBOL</name>
<organism evidence="2 3">
    <name type="scientific">Orbilia oligospora</name>
    <name type="common">Nematode-trapping fungus</name>
    <name type="synonym">Arthrobotrys oligospora</name>
    <dbReference type="NCBI Taxonomy" id="2813651"/>
    <lineage>
        <taxon>Eukaryota</taxon>
        <taxon>Fungi</taxon>
        <taxon>Dikarya</taxon>
        <taxon>Ascomycota</taxon>
        <taxon>Pezizomycotina</taxon>
        <taxon>Orbiliomycetes</taxon>
        <taxon>Orbiliales</taxon>
        <taxon>Orbiliaceae</taxon>
        <taxon>Orbilia</taxon>
    </lineage>
</organism>
<feature type="compositionally biased region" description="Polar residues" evidence="1">
    <location>
        <begin position="39"/>
        <end position="49"/>
    </location>
</feature>
<reference evidence="2 3" key="1">
    <citation type="submission" date="2019-03" db="EMBL/GenBank/DDBJ databases">
        <title>Nematode-trapping fungi genome.</title>
        <authorList>
            <person name="Vidal-Diez De Ulzurrun G."/>
        </authorList>
    </citation>
    <scope>NUCLEOTIDE SEQUENCE [LARGE SCALE GENOMIC DNA]</scope>
    <source>
        <strain evidence="2 3">TWF154</strain>
    </source>
</reference>
<comment type="caution">
    <text evidence="2">The sequence shown here is derived from an EMBL/GenBank/DDBJ whole genome shotgun (WGS) entry which is preliminary data.</text>
</comment>
<accession>A0A8H2E4Y0</accession>
<proteinExistence type="predicted"/>
<evidence type="ECO:0000313" key="3">
    <source>
        <dbReference type="Proteomes" id="UP000297595"/>
    </source>
</evidence>
<gene>
    <name evidence="2" type="ORF">EYR41_002763</name>
</gene>
<protein>
    <recommendedName>
        <fullName evidence="4">F-box domain-containing protein</fullName>
    </recommendedName>
</protein>
<evidence type="ECO:0008006" key="4">
    <source>
        <dbReference type="Google" id="ProtNLM"/>
    </source>
</evidence>